<reference evidence="3" key="3">
    <citation type="journal article" date="2022" name="Can. J. Microbiol.">
        <title>Characterization and Prevalence of A New Fatal Genotype CyHV-2 in Mainland China.</title>
        <authorList>
            <person name="Li L."/>
            <person name="Luo Y."/>
            <person name="Gao Z."/>
            <person name="Huang J."/>
            <person name="Zheng X."/>
            <person name="Nie H."/>
            <person name="Zhang J."/>
            <person name="Lin L."/>
            <person name="Yuan J."/>
        </authorList>
    </citation>
    <scope>NUCLEOTIDE SEQUENCE [LARGE SCALE GENOMIC DNA]</scope>
</reference>
<name>A0A0E3XAM7_CYHV2</name>
<dbReference type="EMBL" id="KT387800">
    <property type="protein sequence ID" value="AMB21641.1"/>
    <property type="molecule type" value="Genomic_DNA"/>
</dbReference>
<evidence type="ECO:0000313" key="3">
    <source>
        <dbReference type="Proteomes" id="UP000126788"/>
    </source>
</evidence>
<dbReference type="InterPro" id="IPR057752">
    <property type="entry name" value="VG27-like"/>
</dbReference>
<reference evidence="2 4" key="2">
    <citation type="submission" date="2015-08" db="EMBL/GenBank/DDBJ databases">
        <authorList>
            <person name="Babu N.S."/>
            <person name="Beckwith C.J."/>
            <person name="Beseler K.G."/>
            <person name="Brison A."/>
            <person name="Carone J.V."/>
            <person name="Caskin T.P."/>
            <person name="Diamond M."/>
            <person name="Durham M.E."/>
            <person name="Foxe J.M."/>
            <person name="Go M."/>
            <person name="Henderson B.A."/>
            <person name="Jones I.B."/>
            <person name="McGettigan J.A."/>
            <person name="Micheletti S.J."/>
            <person name="Nasrallah M.E."/>
            <person name="Ortiz D."/>
            <person name="Piller C.R."/>
            <person name="Privatt S.R."/>
            <person name="Schneider S.L."/>
            <person name="Sharp S."/>
            <person name="Smith T.C."/>
            <person name="Stanton J.D."/>
            <person name="Ullery H.E."/>
            <person name="Wilson R.J."/>
            <person name="Serrano M.G."/>
            <person name="Buck G."/>
            <person name="Lee V."/>
            <person name="Wang Y."/>
            <person name="Carvalho R."/>
            <person name="Voegtly L."/>
            <person name="Shi R."/>
            <person name="Duckworth R."/>
            <person name="Johnson A."/>
            <person name="Loviza R."/>
            <person name="Walstead R."/>
            <person name="Shah Z."/>
            <person name="Kiflezghi M."/>
            <person name="Wade K."/>
            <person name="Ball S.L."/>
            <person name="Bradley K.W."/>
            <person name="Asai D.J."/>
            <person name="Bowman C.A."/>
            <person name="Russell D.A."/>
            <person name="Pope W.H."/>
            <person name="Jacobs-Sera D."/>
            <person name="Hendrix R.W."/>
            <person name="Hatfull G.F."/>
        </authorList>
    </citation>
    <scope>NUCLEOTIDE SEQUENCE [LARGE SCALE GENOMIC DNA]</scope>
    <source>
        <strain evidence="2">SY</strain>
    </source>
</reference>
<accession>A0A0E3XAM7</accession>
<protein>
    <submittedName>
        <fullName evidence="1">Putative capsid triplex subunit 2</fullName>
    </submittedName>
</protein>
<proteinExistence type="predicted"/>
<gene>
    <name evidence="2" type="ORF">CyHV2_ORF72</name>
</gene>
<dbReference type="Proteomes" id="UP000142765">
    <property type="component" value="Segment"/>
</dbReference>
<evidence type="ECO:0000313" key="2">
    <source>
        <dbReference type="EMBL" id="AMB21641.1"/>
    </source>
</evidence>
<dbReference type="EMBL" id="KM200722">
    <property type="protein sequence ID" value="AKC02018.1"/>
    <property type="molecule type" value="Genomic_DNA"/>
</dbReference>
<reference evidence="1" key="1">
    <citation type="journal article" date="2015" name="Can. J. Microbiol.">
        <title>Characterization and Prevalence of A New Fatal Genotype CyHV-2 in Mainland China.</title>
        <authorList>
            <person name="Li L."/>
            <person name="Luo Y."/>
            <person name="Gao Z."/>
            <person name="Huang J."/>
            <person name="Zheng X."/>
            <person name="Nie H."/>
            <person name="Zhang J."/>
            <person name="Lin L."/>
            <person name="Yuan J."/>
        </authorList>
    </citation>
    <scope>NUCLEOTIDE SEQUENCE [LARGE SCALE GENOMIC DNA]</scope>
    <source>
        <strain evidence="1">SY-C1</strain>
    </source>
</reference>
<evidence type="ECO:0000313" key="4">
    <source>
        <dbReference type="Proteomes" id="UP000142765"/>
    </source>
</evidence>
<dbReference type="Proteomes" id="UP000126788">
    <property type="component" value="Genome"/>
</dbReference>
<dbReference type="OrthoDB" id="7745at10239"/>
<dbReference type="Pfam" id="PF25743">
    <property type="entry name" value="VG27"/>
    <property type="match status" value="1"/>
</dbReference>
<sequence length="370" mass="40673">MYGLNNAQGFIDTEWIDRQSIAMTAQETSRLLNPYLATKGQRVDPSNLYIPDGIFVTYTPTGPDPGVAHGGGYYYRPSLQGFGSMMDEADTLDDLQANVLYSNQGQWTRLALCGLANTANYPIDLYDQKDTKYRIINTGAEPLHSGDAFVVEPPSVEASKAQVDSMKNNTIRAEGSFRPDNMALGGYPATNRVPSELTHRMKHVMARDIGMCVDLVQSGSSGMSQGISRLYNTQTELGQSVKNTVMATTLDALDSISVLLVMMKRVASLPTPVLRIFGDYYNFKHNKGQLDPSVLIEIWKNPAVADLFMDSMDFGMKSIHRLKNGTYGSAIKSTEANPTSMRGEVMYNAYGGQYLTGDTFEGIIHSFNGL</sequence>
<organism evidence="1 3">
    <name type="scientific">Cyprinid herpesvirus 2</name>
    <name type="common">CyHV-2</name>
    <dbReference type="NCBI Taxonomy" id="317878"/>
    <lineage>
        <taxon>Viruses</taxon>
        <taxon>Duplodnaviria</taxon>
        <taxon>Heunggongvirae</taxon>
        <taxon>Peploviricota</taxon>
        <taxon>Herviviricetes</taxon>
        <taxon>Herpesvirales</taxon>
        <taxon>Alloherpesviridae</taxon>
        <taxon>Cyvirus</taxon>
        <taxon>Cyvirus cyprinidallo2</taxon>
    </lineage>
</organism>
<evidence type="ECO:0000313" key="1">
    <source>
        <dbReference type="EMBL" id="AKC02018.1"/>
    </source>
</evidence>